<feature type="transmembrane region" description="Helical" evidence="8">
    <location>
        <begin position="208"/>
        <end position="226"/>
    </location>
</feature>
<evidence type="ECO:0000256" key="3">
    <source>
        <dbReference type="ARBA" id="ARBA00022475"/>
    </source>
</evidence>
<evidence type="ECO:0000256" key="4">
    <source>
        <dbReference type="ARBA" id="ARBA00022692"/>
    </source>
</evidence>
<comment type="similarity">
    <text evidence="2">Belongs to the NrfD family.</text>
</comment>
<proteinExistence type="inferred from homology"/>
<keyword evidence="10" id="KW-1185">Reference proteome</keyword>
<dbReference type="Proteomes" id="UP000028504">
    <property type="component" value="Chromosome"/>
</dbReference>
<dbReference type="PANTHER" id="PTHR34856:SF2">
    <property type="entry name" value="PROTEIN NRFD"/>
    <property type="match status" value="1"/>
</dbReference>
<keyword evidence="4 8" id="KW-0812">Transmembrane</keyword>
<keyword evidence="3" id="KW-1003">Cell membrane</keyword>
<evidence type="ECO:0000256" key="5">
    <source>
        <dbReference type="ARBA" id="ARBA00022989"/>
    </source>
</evidence>
<evidence type="ECO:0000256" key="7">
    <source>
        <dbReference type="SAM" id="MobiDB-lite"/>
    </source>
</evidence>
<name>A0ABM5QNN6_9CORY</name>
<gene>
    <name evidence="9" type="ORF">CATYP_06985</name>
</gene>
<feature type="transmembrane region" description="Helical" evidence="8">
    <location>
        <begin position="91"/>
        <end position="109"/>
    </location>
</feature>
<accession>A0ABM5QNN6</accession>
<reference evidence="9 10" key="1">
    <citation type="submission" date="2014-07" db="EMBL/GenBank/DDBJ databases">
        <title>Complete genome sequence of Corynebacterium atypicum DSM 44849: identifiction of the mycolic acid biosynthesis genes.</title>
        <authorList>
            <person name="Tippelt A."/>
            <person name="Mollmann S."/>
            <person name="Albersmeier A."/>
            <person name="Jaenicke S."/>
            <person name="Ruckert C."/>
            <person name="Tauch A."/>
        </authorList>
    </citation>
    <scope>NUCLEOTIDE SEQUENCE [LARGE SCALE GENOMIC DNA]</scope>
    <source>
        <strain evidence="9 10">R2070</strain>
    </source>
</reference>
<evidence type="ECO:0000256" key="1">
    <source>
        <dbReference type="ARBA" id="ARBA00004651"/>
    </source>
</evidence>
<dbReference type="RefSeq" id="WP_038606034.1">
    <property type="nucleotide sequence ID" value="NZ_CP008944.1"/>
</dbReference>
<dbReference type="InterPro" id="IPR005614">
    <property type="entry name" value="NrfD-like"/>
</dbReference>
<protein>
    <submittedName>
        <fullName evidence="9">Nitrite reductase</fullName>
    </submittedName>
</protein>
<dbReference type="Gene3D" id="1.20.1630.10">
    <property type="entry name" value="Formate dehydrogenase/DMSO reductase domain"/>
    <property type="match status" value="1"/>
</dbReference>
<feature type="region of interest" description="Disordered" evidence="7">
    <location>
        <begin position="1"/>
        <end position="32"/>
    </location>
</feature>
<dbReference type="InterPro" id="IPR052049">
    <property type="entry name" value="Electron_transfer_protein"/>
</dbReference>
<dbReference type="Pfam" id="PF03916">
    <property type="entry name" value="NrfD"/>
    <property type="match status" value="1"/>
</dbReference>
<evidence type="ECO:0000313" key="10">
    <source>
        <dbReference type="Proteomes" id="UP000028504"/>
    </source>
</evidence>
<keyword evidence="6 8" id="KW-0472">Membrane</keyword>
<keyword evidence="5 8" id="KW-1133">Transmembrane helix</keyword>
<organism evidence="9 10">
    <name type="scientific">Corynebacterium atypicum</name>
    <dbReference type="NCBI Taxonomy" id="191610"/>
    <lineage>
        <taxon>Bacteria</taxon>
        <taxon>Bacillati</taxon>
        <taxon>Actinomycetota</taxon>
        <taxon>Actinomycetes</taxon>
        <taxon>Mycobacteriales</taxon>
        <taxon>Corynebacteriaceae</taxon>
        <taxon>Corynebacterium</taxon>
    </lineage>
</organism>
<feature type="transmembrane region" description="Helical" evidence="8">
    <location>
        <begin position="129"/>
        <end position="149"/>
    </location>
</feature>
<comment type="subcellular location">
    <subcellularLocation>
        <location evidence="1">Cell membrane</location>
        <topology evidence="1">Multi-pass membrane protein</topology>
    </subcellularLocation>
</comment>
<sequence length="356" mass="37310">MTRPFDSYRPPVEPRKKRKRKDPGRMGGGKDSMVGTFRFESYYGKPVVKAPPWEAPIPIYLALGGLAGGSSLLAVGALATGRKKLLRNTRIAAIGAGAIGSLALVADLGRPERFLNMFRVFKLSSPMSIGSWILGAFSACAGLGVLGEVDDLLGRKIPLPKFVRKLIHKVAGPATVGAGVFGAPLAMYTSVLLGDTSVPTWNAAKERLPFVFVSSGAMAASGMAMLTTPVEEAKPARILGITGAACDLLAMQAMEKRMDPVAAEPLHEGDPGALLKWSELAAITGAVATLVAGRWRLPAAAAGASMVAASVLTRFGIFGAGIESVKNPRYTILPQKRRLAERRACGEVGNSITTAG</sequence>
<evidence type="ECO:0000313" key="9">
    <source>
        <dbReference type="EMBL" id="AIG64379.1"/>
    </source>
</evidence>
<evidence type="ECO:0000256" key="6">
    <source>
        <dbReference type="ARBA" id="ARBA00023136"/>
    </source>
</evidence>
<feature type="transmembrane region" description="Helical" evidence="8">
    <location>
        <begin position="170"/>
        <end position="188"/>
    </location>
</feature>
<dbReference type="PANTHER" id="PTHR34856">
    <property type="entry name" value="PROTEIN NRFD"/>
    <property type="match status" value="1"/>
</dbReference>
<evidence type="ECO:0000256" key="8">
    <source>
        <dbReference type="SAM" id="Phobius"/>
    </source>
</evidence>
<dbReference type="EMBL" id="CP008944">
    <property type="protein sequence ID" value="AIG64379.1"/>
    <property type="molecule type" value="Genomic_DNA"/>
</dbReference>
<evidence type="ECO:0000256" key="2">
    <source>
        <dbReference type="ARBA" id="ARBA00008929"/>
    </source>
</evidence>
<feature type="transmembrane region" description="Helical" evidence="8">
    <location>
        <begin position="57"/>
        <end position="79"/>
    </location>
</feature>